<dbReference type="Pfam" id="PF03553">
    <property type="entry name" value="Na_H_antiporter"/>
    <property type="match status" value="1"/>
</dbReference>
<keyword evidence="4 6" id="KW-1133">Transmembrane helix</keyword>
<feature type="domain" description="Na+/H+ antiporter NhaC-like C-terminal" evidence="7">
    <location>
        <begin position="166"/>
        <end position="492"/>
    </location>
</feature>
<evidence type="ECO:0000256" key="4">
    <source>
        <dbReference type="ARBA" id="ARBA00022989"/>
    </source>
</evidence>
<reference evidence="8" key="1">
    <citation type="journal article" date="2020" name="mSystems">
        <title>Genome- and Community-Level Interaction Insights into Carbon Utilization and Element Cycling Functions of Hydrothermarchaeota in Hydrothermal Sediment.</title>
        <authorList>
            <person name="Zhou Z."/>
            <person name="Liu Y."/>
            <person name="Xu W."/>
            <person name="Pan J."/>
            <person name="Luo Z.H."/>
            <person name="Li M."/>
        </authorList>
    </citation>
    <scope>NUCLEOTIDE SEQUENCE [LARGE SCALE GENOMIC DNA]</scope>
    <source>
        <strain evidence="8">SpSt-479</strain>
    </source>
</reference>
<evidence type="ECO:0000256" key="6">
    <source>
        <dbReference type="SAM" id="Phobius"/>
    </source>
</evidence>
<organism evidence="8">
    <name type="scientific">Ignavibacterium album</name>
    <dbReference type="NCBI Taxonomy" id="591197"/>
    <lineage>
        <taxon>Bacteria</taxon>
        <taxon>Pseudomonadati</taxon>
        <taxon>Ignavibacteriota</taxon>
        <taxon>Ignavibacteria</taxon>
        <taxon>Ignavibacteriales</taxon>
        <taxon>Ignavibacteriaceae</taxon>
        <taxon>Ignavibacterium</taxon>
    </lineage>
</organism>
<feature type="transmembrane region" description="Helical" evidence="6">
    <location>
        <begin position="29"/>
        <end position="57"/>
    </location>
</feature>
<feature type="transmembrane region" description="Helical" evidence="6">
    <location>
        <begin position="263"/>
        <end position="286"/>
    </location>
</feature>
<dbReference type="AlphaFoldDB" id="A0A7V2ZKU1"/>
<evidence type="ECO:0000256" key="5">
    <source>
        <dbReference type="ARBA" id="ARBA00023136"/>
    </source>
</evidence>
<evidence type="ECO:0000256" key="3">
    <source>
        <dbReference type="ARBA" id="ARBA00022692"/>
    </source>
</evidence>
<name>A0A7V2ZKU1_9BACT</name>
<feature type="transmembrane region" description="Helical" evidence="6">
    <location>
        <begin position="116"/>
        <end position="140"/>
    </location>
</feature>
<protein>
    <submittedName>
        <fullName evidence="8">Sodium:solute symporter</fullName>
    </submittedName>
</protein>
<dbReference type="InterPro" id="IPR018461">
    <property type="entry name" value="Na/H_Antiport_NhaC-like_C"/>
</dbReference>
<feature type="transmembrane region" description="Helical" evidence="6">
    <location>
        <begin position="69"/>
        <end position="92"/>
    </location>
</feature>
<accession>A0A7V2ZKU1</accession>
<feature type="transmembrane region" description="Helical" evidence="6">
    <location>
        <begin position="343"/>
        <end position="364"/>
    </location>
</feature>
<feature type="transmembrane region" description="Helical" evidence="6">
    <location>
        <begin position="161"/>
        <end position="182"/>
    </location>
</feature>
<feature type="transmembrane region" description="Helical" evidence="6">
    <location>
        <begin position="428"/>
        <end position="444"/>
    </location>
</feature>
<feature type="transmembrane region" description="Helical" evidence="6">
    <location>
        <begin position="473"/>
        <end position="494"/>
    </location>
</feature>
<dbReference type="GO" id="GO:0005886">
    <property type="term" value="C:plasma membrane"/>
    <property type="evidence" value="ECO:0007669"/>
    <property type="project" value="UniProtKB-SubCell"/>
</dbReference>
<comment type="subcellular location">
    <subcellularLocation>
        <location evidence="1">Cell membrane</location>
        <topology evidence="1">Multi-pass membrane protein</topology>
    </subcellularLocation>
</comment>
<keyword evidence="3 6" id="KW-0812">Transmembrane</keyword>
<feature type="transmembrane region" description="Helical" evidence="6">
    <location>
        <begin position="313"/>
        <end position="331"/>
    </location>
</feature>
<dbReference type="PANTHER" id="PTHR43478">
    <property type="entry name" value="NA+/H+ ANTIPORTER-RELATED"/>
    <property type="match status" value="1"/>
</dbReference>
<evidence type="ECO:0000259" key="7">
    <source>
        <dbReference type="Pfam" id="PF03553"/>
    </source>
</evidence>
<comment type="caution">
    <text evidence="8">The sequence shown here is derived from an EMBL/GenBank/DDBJ whole genome shotgun (WGS) entry which is preliminary data.</text>
</comment>
<keyword evidence="2" id="KW-1003">Cell membrane</keyword>
<sequence>MEHYGFLSLLPPVLAIALAIKTRQVFVSLLFGIWLGWIILSKGNLINGTTATVQALVDVFKDAGNTRTIMFSSLVGALIAFIQRSGGVAGFVKKINKFLDYLENKKIGNSRKTVQLLAWATGTAIFVESSINALTVGTVFRPVFDKLKIPREKLAYIADSISAPTCILIPLNAWGAYIMGLIAAQGFSNPLEVLVKAFPLNFYPMLAMAMVLFVILTGKDFGPMKKAEKRAREEGKVLRDGAIPLISADVVSLEKKENVKEKAINMILPIAVMVGMMPLMLLYTGWNQVENISSLKWYEQIFFALGKGSGSTAVLYSVLTAIIVGSVLYISQKIFTFAETIDLIFKGISGLIPLALLMMLAFAIGTVCRELGTGIYTAELSKQWLSPNFVPVIVFVVACFIAFSTGTSWGTFAIMLPIGIPMAQALDANLYLTIAAALGGGVFGDHCSPISDTTIISSMASASDHIDHVKTQLPYALAAGAITALFYLILGIVIH</sequence>
<proteinExistence type="predicted"/>
<feature type="transmembrane region" description="Helical" evidence="6">
    <location>
        <begin position="389"/>
        <end position="416"/>
    </location>
</feature>
<evidence type="ECO:0000256" key="2">
    <source>
        <dbReference type="ARBA" id="ARBA00022475"/>
    </source>
</evidence>
<dbReference type="PANTHER" id="PTHR43478:SF1">
    <property type="entry name" value="NA+_H+ ANTIPORTER NHAC-LIKE C-TERMINAL DOMAIN-CONTAINING PROTEIN"/>
    <property type="match status" value="1"/>
</dbReference>
<keyword evidence="5 6" id="KW-0472">Membrane</keyword>
<feature type="transmembrane region" description="Helical" evidence="6">
    <location>
        <begin position="202"/>
        <end position="222"/>
    </location>
</feature>
<gene>
    <name evidence="8" type="ORF">ENS31_09925</name>
</gene>
<dbReference type="EMBL" id="DSUJ01000008">
    <property type="protein sequence ID" value="HFI91828.1"/>
    <property type="molecule type" value="Genomic_DNA"/>
</dbReference>
<evidence type="ECO:0000313" key="8">
    <source>
        <dbReference type="EMBL" id="HFI91828.1"/>
    </source>
</evidence>
<evidence type="ECO:0000256" key="1">
    <source>
        <dbReference type="ARBA" id="ARBA00004651"/>
    </source>
</evidence>